<feature type="region of interest" description="Disordered" evidence="10">
    <location>
        <begin position="1"/>
        <end position="37"/>
    </location>
</feature>
<evidence type="ECO:0000256" key="1">
    <source>
        <dbReference type="ARBA" id="ARBA00013017"/>
    </source>
</evidence>
<dbReference type="Proteomes" id="UP000012073">
    <property type="component" value="Unassembled WGS sequence"/>
</dbReference>
<keyword evidence="13" id="KW-1185">Reference proteome</keyword>
<dbReference type="Gene3D" id="3.40.30.10">
    <property type="entry name" value="Glutaredoxin"/>
    <property type="match status" value="1"/>
</dbReference>
<protein>
    <recommendedName>
        <fullName evidence="1">thioredoxin-dependent peroxiredoxin</fullName>
        <ecNumber evidence="1">1.11.1.24</ecNumber>
    </recommendedName>
    <alternativeName>
        <fullName evidence="7">Thioredoxin peroxidase</fullName>
    </alternativeName>
</protein>
<evidence type="ECO:0000313" key="12">
    <source>
        <dbReference type="EMBL" id="CDF32630.1"/>
    </source>
</evidence>
<feature type="region of interest" description="Disordered" evidence="10">
    <location>
        <begin position="193"/>
        <end position="213"/>
    </location>
</feature>
<comment type="similarity">
    <text evidence="8">Belongs to the peroxiredoxin family. BCP/PrxQ subfamily.</text>
</comment>
<dbReference type="Pfam" id="PF00578">
    <property type="entry name" value="AhpC-TSA"/>
    <property type="match status" value="1"/>
</dbReference>
<dbReference type="RefSeq" id="XP_005712401.1">
    <property type="nucleotide sequence ID" value="XM_005712344.1"/>
</dbReference>
<feature type="domain" description="Thioredoxin" evidence="11">
    <location>
        <begin position="42"/>
        <end position="190"/>
    </location>
</feature>
<dbReference type="PANTHER" id="PTHR42801">
    <property type="entry name" value="THIOREDOXIN-DEPENDENT PEROXIDE REDUCTASE"/>
    <property type="match status" value="1"/>
</dbReference>
<feature type="compositionally biased region" description="Basic residues" evidence="10">
    <location>
        <begin position="23"/>
        <end position="33"/>
    </location>
</feature>
<dbReference type="PROSITE" id="PS51352">
    <property type="entry name" value="THIOREDOXIN_2"/>
    <property type="match status" value="1"/>
</dbReference>
<evidence type="ECO:0000256" key="6">
    <source>
        <dbReference type="ARBA" id="ARBA00023284"/>
    </source>
</evidence>
<dbReference type="GeneID" id="17320161"/>
<evidence type="ECO:0000256" key="3">
    <source>
        <dbReference type="ARBA" id="ARBA00022862"/>
    </source>
</evidence>
<keyword evidence="5" id="KW-1015">Disulfide bond</keyword>
<dbReference type="EMBL" id="HG001531">
    <property type="protein sequence ID" value="CDF32630.1"/>
    <property type="molecule type" value="Genomic_DNA"/>
</dbReference>
<dbReference type="PANTHER" id="PTHR42801:SF23">
    <property type="entry name" value="PEROXIREDOXIN DOT5"/>
    <property type="match status" value="1"/>
</dbReference>
<dbReference type="CDD" id="cd03017">
    <property type="entry name" value="PRX_BCP"/>
    <property type="match status" value="1"/>
</dbReference>
<evidence type="ECO:0000259" key="11">
    <source>
        <dbReference type="PROSITE" id="PS51352"/>
    </source>
</evidence>
<dbReference type="InterPro" id="IPR036249">
    <property type="entry name" value="Thioredoxin-like_sf"/>
</dbReference>
<keyword evidence="2" id="KW-0575">Peroxidase</keyword>
<dbReference type="AlphaFoldDB" id="R7Q592"/>
<sequence length="213" mass="22691">MVSTRSKTGALPTASKTIDKARPSRHPKGKKGTRVATSKGKAGAAVFLDNASLLTDAGVHVSTASLLEGTKGIVLFTYPRANTPGCTTQACNMRDASADLKNMGYNIWGLSYDKPKSQAGWKAKHSLEYGLLCDTLDIGVIKALRAHKNPKGIVRSVFVVRAGKGGPKVVFHKLGVSPKDSVPVVKAFLEGEKKTEEKAEEKEEEKKDDANGG</sequence>
<keyword evidence="4" id="KW-0560">Oxidoreductase</keyword>
<dbReference type="KEGG" id="ccp:CHC_T00001515001"/>
<dbReference type="STRING" id="2769.R7Q592"/>
<evidence type="ECO:0000256" key="7">
    <source>
        <dbReference type="ARBA" id="ARBA00032824"/>
    </source>
</evidence>
<proteinExistence type="inferred from homology"/>
<dbReference type="InterPro" id="IPR000866">
    <property type="entry name" value="AhpC/TSA"/>
</dbReference>
<name>R7Q592_CHOCR</name>
<dbReference type="SUPFAM" id="SSF52833">
    <property type="entry name" value="Thioredoxin-like"/>
    <property type="match status" value="1"/>
</dbReference>
<evidence type="ECO:0000256" key="10">
    <source>
        <dbReference type="SAM" id="MobiDB-lite"/>
    </source>
</evidence>
<keyword evidence="3" id="KW-0049">Antioxidant</keyword>
<dbReference type="PhylomeDB" id="R7Q592"/>
<accession>R7Q592</accession>
<dbReference type="GO" id="GO:0005737">
    <property type="term" value="C:cytoplasm"/>
    <property type="evidence" value="ECO:0007669"/>
    <property type="project" value="TreeGrafter"/>
</dbReference>
<evidence type="ECO:0000256" key="5">
    <source>
        <dbReference type="ARBA" id="ARBA00023157"/>
    </source>
</evidence>
<organism evidence="12 13">
    <name type="scientific">Chondrus crispus</name>
    <name type="common">Carrageen Irish moss</name>
    <name type="synonym">Polymorpha crispa</name>
    <dbReference type="NCBI Taxonomy" id="2769"/>
    <lineage>
        <taxon>Eukaryota</taxon>
        <taxon>Rhodophyta</taxon>
        <taxon>Florideophyceae</taxon>
        <taxon>Rhodymeniophycidae</taxon>
        <taxon>Gigartinales</taxon>
        <taxon>Gigartinaceae</taxon>
        <taxon>Chondrus</taxon>
    </lineage>
</organism>
<evidence type="ECO:0000256" key="2">
    <source>
        <dbReference type="ARBA" id="ARBA00022559"/>
    </source>
</evidence>
<dbReference type="OrthoDB" id="338622at2759"/>
<evidence type="ECO:0000256" key="8">
    <source>
        <dbReference type="ARBA" id="ARBA00038489"/>
    </source>
</evidence>
<dbReference type="GO" id="GO:0045454">
    <property type="term" value="P:cell redox homeostasis"/>
    <property type="evidence" value="ECO:0007669"/>
    <property type="project" value="TreeGrafter"/>
</dbReference>
<comment type="catalytic activity">
    <reaction evidence="9">
        <text>a hydroperoxide + [thioredoxin]-dithiol = an alcohol + [thioredoxin]-disulfide + H2O</text>
        <dbReference type="Rhea" id="RHEA:62620"/>
        <dbReference type="Rhea" id="RHEA-COMP:10698"/>
        <dbReference type="Rhea" id="RHEA-COMP:10700"/>
        <dbReference type="ChEBI" id="CHEBI:15377"/>
        <dbReference type="ChEBI" id="CHEBI:29950"/>
        <dbReference type="ChEBI" id="CHEBI:30879"/>
        <dbReference type="ChEBI" id="CHEBI:35924"/>
        <dbReference type="ChEBI" id="CHEBI:50058"/>
        <dbReference type="EC" id="1.11.1.24"/>
    </reaction>
</comment>
<dbReference type="EC" id="1.11.1.24" evidence="1"/>
<dbReference type="InterPro" id="IPR050924">
    <property type="entry name" value="Peroxiredoxin_BCP/PrxQ"/>
</dbReference>
<dbReference type="GO" id="GO:0034599">
    <property type="term" value="P:cellular response to oxidative stress"/>
    <property type="evidence" value="ECO:0007669"/>
    <property type="project" value="TreeGrafter"/>
</dbReference>
<dbReference type="Gramene" id="CDF32630">
    <property type="protein sequence ID" value="CDF32630"/>
    <property type="gene ID" value="CHC_T00001515001"/>
</dbReference>
<gene>
    <name evidence="12" type="ORF">CHC_T00001515001</name>
</gene>
<evidence type="ECO:0000313" key="13">
    <source>
        <dbReference type="Proteomes" id="UP000012073"/>
    </source>
</evidence>
<keyword evidence="6" id="KW-0676">Redox-active center</keyword>
<dbReference type="GO" id="GO:0008379">
    <property type="term" value="F:thioredoxin peroxidase activity"/>
    <property type="evidence" value="ECO:0007669"/>
    <property type="project" value="TreeGrafter"/>
</dbReference>
<reference evidence="13" key="1">
    <citation type="journal article" date="2013" name="Proc. Natl. Acad. Sci. U.S.A.">
        <title>Genome structure and metabolic features in the red seaweed Chondrus crispus shed light on evolution of the Archaeplastida.</title>
        <authorList>
            <person name="Collen J."/>
            <person name="Porcel B."/>
            <person name="Carre W."/>
            <person name="Ball S.G."/>
            <person name="Chaparro C."/>
            <person name="Tonon T."/>
            <person name="Barbeyron T."/>
            <person name="Michel G."/>
            <person name="Noel B."/>
            <person name="Valentin K."/>
            <person name="Elias M."/>
            <person name="Artiguenave F."/>
            <person name="Arun A."/>
            <person name="Aury J.M."/>
            <person name="Barbosa-Neto J.F."/>
            <person name="Bothwell J.H."/>
            <person name="Bouget F.Y."/>
            <person name="Brillet L."/>
            <person name="Cabello-Hurtado F."/>
            <person name="Capella-Gutierrez S."/>
            <person name="Charrier B."/>
            <person name="Cladiere L."/>
            <person name="Cock J.M."/>
            <person name="Coelho S.M."/>
            <person name="Colleoni C."/>
            <person name="Czjzek M."/>
            <person name="Da Silva C."/>
            <person name="Delage L."/>
            <person name="Denoeud F."/>
            <person name="Deschamps P."/>
            <person name="Dittami S.M."/>
            <person name="Gabaldon T."/>
            <person name="Gachon C.M."/>
            <person name="Groisillier A."/>
            <person name="Herve C."/>
            <person name="Jabbari K."/>
            <person name="Katinka M."/>
            <person name="Kloareg B."/>
            <person name="Kowalczyk N."/>
            <person name="Labadie K."/>
            <person name="Leblanc C."/>
            <person name="Lopez P.J."/>
            <person name="McLachlan D.H."/>
            <person name="Meslet-Cladiere L."/>
            <person name="Moustafa A."/>
            <person name="Nehr Z."/>
            <person name="Nyvall Collen P."/>
            <person name="Panaud O."/>
            <person name="Partensky F."/>
            <person name="Poulain J."/>
            <person name="Rensing S.A."/>
            <person name="Rousvoal S."/>
            <person name="Samson G."/>
            <person name="Symeonidi A."/>
            <person name="Weissenbach J."/>
            <person name="Zambounis A."/>
            <person name="Wincker P."/>
            <person name="Boyen C."/>
        </authorList>
    </citation>
    <scope>NUCLEOTIDE SEQUENCE [LARGE SCALE GENOMIC DNA]</scope>
    <source>
        <strain evidence="13">cv. Stackhouse</strain>
    </source>
</reference>
<evidence type="ECO:0000256" key="9">
    <source>
        <dbReference type="ARBA" id="ARBA00049091"/>
    </source>
</evidence>
<dbReference type="InterPro" id="IPR013766">
    <property type="entry name" value="Thioredoxin_domain"/>
</dbReference>
<evidence type="ECO:0000256" key="4">
    <source>
        <dbReference type="ARBA" id="ARBA00023002"/>
    </source>
</evidence>